<comment type="subcellular location">
    <subcellularLocation>
        <location evidence="11">Cytoplasm</location>
    </subcellularLocation>
</comment>
<comment type="cofactor">
    <cofactor evidence="11">
        <name>Mg(2+)</name>
        <dbReference type="ChEBI" id="CHEBI:18420"/>
    </cofactor>
    <text evidence="11">Binds 1 Mg(2+) ion per subunit.</text>
</comment>
<accession>X5DTV0</accession>
<sequence>MTANTGTTAPRVVLVGPPGAGKSTVGHALGEVLRCGVVDSDTLLERDNSMSCGELFTLLGEPEFRRREEIYVAQALASDGVVSLGGGAVLSAATRRLLADHLVVYLRVSAEEGTRRTAHLATRPVLAAADGEDPAERYREILTQREELYREVATHIVDADGRTPRHTVADVLALIGVHGNHDAYDPEQETQL</sequence>
<evidence type="ECO:0000256" key="9">
    <source>
        <dbReference type="ARBA" id="ARBA00023141"/>
    </source>
</evidence>
<dbReference type="AlphaFoldDB" id="X5DTV0"/>
<keyword evidence="9 11" id="KW-0057">Aromatic amino acid biosynthesis</keyword>
<dbReference type="UniPathway" id="UPA00053">
    <property type="reaction ID" value="UER00088"/>
</dbReference>
<dbReference type="GO" id="GO:0000287">
    <property type="term" value="F:magnesium ion binding"/>
    <property type="evidence" value="ECO:0007669"/>
    <property type="project" value="UniProtKB-UniRule"/>
</dbReference>
<evidence type="ECO:0000313" key="13">
    <source>
        <dbReference type="Proteomes" id="UP000023703"/>
    </source>
</evidence>
<dbReference type="PANTHER" id="PTHR21087">
    <property type="entry name" value="SHIKIMATE KINASE"/>
    <property type="match status" value="1"/>
</dbReference>
<evidence type="ECO:0000256" key="8">
    <source>
        <dbReference type="ARBA" id="ARBA00022840"/>
    </source>
</evidence>
<dbReference type="OrthoDB" id="9800332at2"/>
<dbReference type="HAMAP" id="MF_00109">
    <property type="entry name" value="Shikimate_kinase"/>
    <property type="match status" value="1"/>
</dbReference>
<keyword evidence="13" id="KW-1185">Reference proteome</keyword>
<dbReference type="KEGG" id="cgy:CGLY_08285"/>
<feature type="binding site" evidence="11">
    <location>
        <position position="86"/>
    </location>
    <ligand>
        <name>substrate</name>
    </ligand>
</feature>
<reference evidence="12 13" key="1">
    <citation type="journal article" date="2015" name="Int. J. Syst. Evol. Microbiol.">
        <title>Revisiting Corynebacterium glyciniphilum (ex Kubota et al., 1972) sp. nov., nom. rev., isolated from putrefied banana.</title>
        <authorList>
            <person name="Al-Dilaimi A."/>
            <person name="Bednarz H."/>
            <person name="Lomker A."/>
            <person name="Niehaus K."/>
            <person name="Kalinowski J."/>
            <person name="Ruckert C."/>
        </authorList>
    </citation>
    <scope>NUCLEOTIDE SEQUENCE [LARGE SCALE GENOMIC DNA]</scope>
    <source>
        <strain evidence="12">AJ 3170</strain>
    </source>
</reference>
<keyword evidence="11" id="KW-0963">Cytoplasm</keyword>
<evidence type="ECO:0000256" key="5">
    <source>
        <dbReference type="ARBA" id="ARBA00022679"/>
    </source>
</evidence>
<comment type="pathway">
    <text evidence="1 11">Metabolic intermediate biosynthesis; chorismate biosynthesis; chorismate from D-erythrose 4-phosphate and phosphoenolpyruvate: step 5/7.</text>
</comment>
<keyword evidence="8 11" id="KW-0067">ATP-binding</keyword>
<dbReference type="GO" id="GO:0005829">
    <property type="term" value="C:cytosol"/>
    <property type="evidence" value="ECO:0007669"/>
    <property type="project" value="TreeGrafter"/>
</dbReference>
<dbReference type="SUPFAM" id="SSF52540">
    <property type="entry name" value="P-loop containing nucleoside triphosphate hydrolases"/>
    <property type="match status" value="1"/>
</dbReference>
<dbReference type="Proteomes" id="UP000023703">
    <property type="component" value="Chromosome"/>
</dbReference>
<dbReference type="EC" id="2.7.1.71" evidence="3 11"/>
<dbReference type="GO" id="GO:0005524">
    <property type="term" value="F:ATP binding"/>
    <property type="evidence" value="ECO:0007669"/>
    <property type="project" value="UniProtKB-UniRule"/>
</dbReference>
<dbReference type="PRINTS" id="PR01100">
    <property type="entry name" value="SHIKIMTKNASE"/>
</dbReference>
<feature type="binding site" evidence="11">
    <location>
        <position position="123"/>
    </location>
    <ligand>
        <name>ATP</name>
        <dbReference type="ChEBI" id="CHEBI:30616"/>
    </ligand>
</feature>
<comment type="similarity">
    <text evidence="2 11">Belongs to the shikimate kinase family.</text>
</comment>
<dbReference type="InterPro" id="IPR000623">
    <property type="entry name" value="Shikimate_kinase/TSH1"/>
</dbReference>
<evidence type="ECO:0000256" key="11">
    <source>
        <dbReference type="HAMAP-Rule" id="MF_00109"/>
    </source>
</evidence>
<dbReference type="InterPro" id="IPR023000">
    <property type="entry name" value="Shikimate_kinase_CS"/>
</dbReference>
<feature type="binding site" evidence="11">
    <location>
        <position position="41"/>
    </location>
    <ligand>
        <name>substrate</name>
    </ligand>
</feature>
<organism evidence="12 13">
    <name type="scientific">Corynebacterium glyciniphilum AJ 3170</name>
    <dbReference type="NCBI Taxonomy" id="1404245"/>
    <lineage>
        <taxon>Bacteria</taxon>
        <taxon>Bacillati</taxon>
        <taxon>Actinomycetota</taxon>
        <taxon>Actinomycetes</taxon>
        <taxon>Mycobacteriales</taxon>
        <taxon>Corynebacteriaceae</taxon>
        <taxon>Corynebacterium</taxon>
    </lineage>
</organism>
<keyword evidence="5 11" id="KW-0808">Transferase</keyword>
<dbReference type="InterPro" id="IPR031322">
    <property type="entry name" value="Shikimate/glucono_kinase"/>
</dbReference>
<protein>
    <recommendedName>
        <fullName evidence="3 11">Shikimate kinase</fullName>
        <shortName evidence="11">SK</shortName>
        <ecNumber evidence="3 11">2.7.1.71</ecNumber>
    </recommendedName>
</protein>
<keyword evidence="11" id="KW-0479">Metal-binding</keyword>
<dbReference type="PANTHER" id="PTHR21087:SF16">
    <property type="entry name" value="SHIKIMATE KINASE 1, CHLOROPLASTIC"/>
    <property type="match status" value="1"/>
</dbReference>
<evidence type="ECO:0000256" key="3">
    <source>
        <dbReference type="ARBA" id="ARBA00012154"/>
    </source>
</evidence>
<evidence type="ECO:0000256" key="1">
    <source>
        <dbReference type="ARBA" id="ARBA00004842"/>
    </source>
</evidence>
<feature type="binding site" evidence="11">
    <location>
        <begin position="19"/>
        <end position="24"/>
    </location>
    <ligand>
        <name>ATP</name>
        <dbReference type="ChEBI" id="CHEBI:30616"/>
    </ligand>
</feature>
<keyword evidence="4 11" id="KW-0028">Amino-acid biosynthesis</keyword>
<dbReference type="RefSeq" id="WP_052539904.1">
    <property type="nucleotide sequence ID" value="NZ_CP006842.1"/>
</dbReference>
<evidence type="ECO:0000256" key="6">
    <source>
        <dbReference type="ARBA" id="ARBA00022741"/>
    </source>
</evidence>
<comment type="function">
    <text evidence="11">Catalyzes the specific phosphorylation of the 3-hydroxyl group of shikimic acid using ATP as a cosubstrate.</text>
</comment>
<dbReference type="PROSITE" id="PS01128">
    <property type="entry name" value="SHIKIMATE_KINASE"/>
    <property type="match status" value="1"/>
</dbReference>
<feature type="binding site" evidence="11">
    <location>
        <position position="65"/>
    </location>
    <ligand>
        <name>substrate</name>
    </ligand>
</feature>
<dbReference type="InterPro" id="IPR027417">
    <property type="entry name" value="P-loop_NTPase"/>
</dbReference>
<feature type="binding site" evidence="11">
    <location>
        <position position="162"/>
    </location>
    <ligand>
        <name>ATP</name>
        <dbReference type="ChEBI" id="CHEBI:30616"/>
    </ligand>
</feature>
<gene>
    <name evidence="11 12" type="primary">aroK</name>
    <name evidence="12" type="ORF">CGLY_08285</name>
</gene>
<dbReference type="Pfam" id="PF01202">
    <property type="entry name" value="SKI"/>
    <property type="match status" value="1"/>
</dbReference>
<keyword evidence="7 11" id="KW-0418">Kinase</keyword>
<feature type="binding site" evidence="11">
    <location>
        <position position="145"/>
    </location>
    <ligand>
        <name>substrate</name>
    </ligand>
</feature>
<evidence type="ECO:0000256" key="10">
    <source>
        <dbReference type="ARBA" id="ARBA00048567"/>
    </source>
</evidence>
<keyword evidence="6 11" id="KW-0547">Nucleotide-binding</keyword>
<keyword evidence="11" id="KW-0460">Magnesium</keyword>
<feature type="binding site" evidence="11">
    <location>
        <position position="23"/>
    </location>
    <ligand>
        <name>Mg(2+)</name>
        <dbReference type="ChEBI" id="CHEBI:18420"/>
    </ligand>
</feature>
<proteinExistence type="inferred from homology"/>
<dbReference type="HOGENOM" id="CLU_057607_3_0_11"/>
<evidence type="ECO:0000313" key="12">
    <source>
        <dbReference type="EMBL" id="AHW64102.1"/>
    </source>
</evidence>
<dbReference type="eggNOG" id="COG0703">
    <property type="taxonomic scope" value="Bacteria"/>
</dbReference>
<dbReference type="GO" id="GO:0009073">
    <property type="term" value="P:aromatic amino acid family biosynthetic process"/>
    <property type="evidence" value="ECO:0007669"/>
    <property type="project" value="UniProtKB-KW"/>
</dbReference>
<dbReference type="CDD" id="cd00464">
    <property type="entry name" value="SK"/>
    <property type="match status" value="1"/>
</dbReference>
<comment type="catalytic activity">
    <reaction evidence="10 11">
        <text>shikimate + ATP = 3-phosphoshikimate + ADP + H(+)</text>
        <dbReference type="Rhea" id="RHEA:13121"/>
        <dbReference type="ChEBI" id="CHEBI:15378"/>
        <dbReference type="ChEBI" id="CHEBI:30616"/>
        <dbReference type="ChEBI" id="CHEBI:36208"/>
        <dbReference type="ChEBI" id="CHEBI:145989"/>
        <dbReference type="ChEBI" id="CHEBI:456216"/>
        <dbReference type="EC" id="2.7.1.71"/>
    </reaction>
</comment>
<dbReference type="EMBL" id="CP006842">
    <property type="protein sequence ID" value="AHW64102.1"/>
    <property type="molecule type" value="Genomic_DNA"/>
</dbReference>
<dbReference type="Gene3D" id="3.40.50.300">
    <property type="entry name" value="P-loop containing nucleotide triphosphate hydrolases"/>
    <property type="match status" value="1"/>
</dbReference>
<dbReference type="STRING" id="1404245.CGLY_08285"/>
<comment type="subunit">
    <text evidence="11">Monomer.</text>
</comment>
<dbReference type="GO" id="GO:0009423">
    <property type="term" value="P:chorismate biosynthetic process"/>
    <property type="evidence" value="ECO:0007669"/>
    <property type="project" value="UniProtKB-UniRule"/>
</dbReference>
<name>X5DTV0_9CORY</name>
<evidence type="ECO:0000256" key="7">
    <source>
        <dbReference type="ARBA" id="ARBA00022777"/>
    </source>
</evidence>
<evidence type="ECO:0000256" key="2">
    <source>
        <dbReference type="ARBA" id="ARBA00006997"/>
    </source>
</evidence>
<dbReference type="GO" id="GO:0004765">
    <property type="term" value="F:shikimate kinase activity"/>
    <property type="evidence" value="ECO:0007669"/>
    <property type="project" value="UniProtKB-UniRule"/>
</dbReference>
<dbReference type="GO" id="GO:0008652">
    <property type="term" value="P:amino acid biosynthetic process"/>
    <property type="evidence" value="ECO:0007669"/>
    <property type="project" value="UniProtKB-KW"/>
</dbReference>
<evidence type="ECO:0000256" key="4">
    <source>
        <dbReference type="ARBA" id="ARBA00022605"/>
    </source>
</evidence>